<dbReference type="GO" id="GO:0033539">
    <property type="term" value="P:fatty acid beta-oxidation using acyl-CoA dehydrogenase"/>
    <property type="evidence" value="ECO:0007669"/>
    <property type="project" value="TreeGrafter"/>
</dbReference>
<dbReference type="Proteomes" id="UP000696931">
    <property type="component" value="Unassembled WGS sequence"/>
</dbReference>
<dbReference type="FunFam" id="1.10.540.10:FF:000026">
    <property type="entry name" value="Acyl-CoA dehydrogenase medium chain"/>
    <property type="match status" value="1"/>
</dbReference>
<evidence type="ECO:0000313" key="12">
    <source>
        <dbReference type="Proteomes" id="UP000696931"/>
    </source>
</evidence>
<dbReference type="AlphaFoldDB" id="A0A933S9F6"/>
<keyword evidence="3 7" id="KW-0285">Flavoprotein</keyword>
<feature type="domain" description="Acyl-CoA dehydrogenase/oxidase N-terminal" evidence="10">
    <location>
        <begin position="17"/>
        <end position="129"/>
    </location>
</feature>
<dbReference type="Pfam" id="PF02770">
    <property type="entry name" value="Acyl-CoA_dh_M"/>
    <property type="match status" value="1"/>
</dbReference>
<dbReference type="GO" id="GO:0050660">
    <property type="term" value="F:flavin adenine dinucleotide binding"/>
    <property type="evidence" value="ECO:0007669"/>
    <property type="project" value="InterPro"/>
</dbReference>
<keyword evidence="5" id="KW-0809">Transit peptide</keyword>
<dbReference type="PANTHER" id="PTHR42807:SF1">
    <property type="entry name" value="GLUTARYL-COA DEHYDROGENASE, MITOCHONDRIAL"/>
    <property type="match status" value="1"/>
</dbReference>
<protein>
    <submittedName>
        <fullName evidence="11">Acyl-CoA dehydrogenase family protein</fullName>
    </submittedName>
</protein>
<dbReference type="Gene3D" id="1.10.540.10">
    <property type="entry name" value="Acyl-CoA dehydrogenase/oxidase, N-terminal domain"/>
    <property type="match status" value="1"/>
</dbReference>
<evidence type="ECO:0000256" key="6">
    <source>
        <dbReference type="ARBA" id="ARBA00023002"/>
    </source>
</evidence>
<keyword evidence="4 7" id="KW-0274">FAD</keyword>
<dbReference type="Gene3D" id="2.40.110.10">
    <property type="entry name" value="Butyryl-CoA Dehydrogenase, subunit A, domain 2"/>
    <property type="match status" value="1"/>
</dbReference>
<dbReference type="SUPFAM" id="SSF47203">
    <property type="entry name" value="Acyl-CoA dehydrogenase C-terminal domain-like"/>
    <property type="match status" value="1"/>
</dbReference>
<dbReference type="InterPro" id="IPR009075">
    <property type="entry name" value="AcylCo_DH/oxidase_C"/>
</dbReference>
<dbReference type="GO" id="GO:0046949">
    <property type="term" value="P:fatty-acyl-CoA biosynthetic process"/>
    <property type="evidence" value="ECO:0007669"/>
    <property type="project" value="TreeGrafter"/>
</dbReference>
<dbReference type="InterPro" id="IPR036250">
    <property type="entry name" value="AcylCo_DH-like_C"/>
</dbReference>
<dbReference type="InterPro" id="IPR046373">
    <property type="entry name" value="Acyl-CoA_Oxase/DH_mid-dom_sf"/>
</dbReference>
<dbReference type="Gene3D" id="1.20.140.10">
    <property type="entry name" value="Butyryl-CoA Dehydrogenase, subunit A, domain 3"/>
    <property type="match status" value="1"/>
</dbReference>
<dbReference type="InterPro" id="IPR006091">
    <property type="entry name" value="Acyl-CoA_Oxase/DH_mid-dom"/>
</dbReference>
<dbReference type="SUPFAM" id="SSF56645">
    <property type="entry name" value="Acyl-CoA dehydrogenase NM domain-like"/>
    <property type="match status" value="1"/>
</dbReference>
<evidence type="ECO:0000259" key="8">
    <source>
        <dbReference type="Pfam" id="PF00441"/>
    </source>
</evidence>
<evidence type="ECO:0000256" key="4">
    <source>
        <dbReference type="ARBA" id="ARBA00022827"/>
    </source>
</evidence>
<dbReference type="GO" id="GO:0000062">
    <property type="term" value="F:fatty-acyl-CoA binding"/>
    <property type="evidence" value="ECO:0007669"/>
    <property type="project" value="TreeGrafter"/>
</dbReference>
<dbReference type="Pfam" id="PF02771">
    <property type="entry name" value="Acyl-CoA_dh_N"/>
    <property type="match status" value="1"/>
</dbReference>
<dbReference type="InterPro" id="IPR009100">
    <property type="entry name" value="AcylCoA_DH/oxidase_NM_dom_sf"/>
</dbReference>
<evidence type="ECO:0000256" key="5">
    <source>
        <dbReference type="ARBA" id="ARBA00022946"/>
    </source>
</evidence>
<comment type="similarity">
    <text evidence="2 7">Belongs to the acyl-CoA dehydrogenase family.</text>
</comment>
<dbReference type="InterPro" id="IPR052033">
    <property type="entry name" value="Glutaryl-CoA_DH_mitochondrial"/>
</dbReference>
<evidence type="ECO:0000259" key="10">
    <source>
        <dbReference type="Pfam" id="PF02771"/>
    </source>
</evidence>
<accession>A0A933S9F6</accession>
<evidence type="ECO:0000259" key="9">
    <source>
        <dbReference type="Pfam" id="PF02770"/>
    </source>
</evidence>
<keyword evidence="6 7" id="KW-0560">Oxidoreductase</keyword>
<reference evidence="11" key="1">
    <citation type="submission" date="2020-07" db="EMBL/GenBank/DDBJ databases">
        <title>Huge and variable diversity of episymbiotic CPR bacteria and DPANN archaea in groundwater ecosystems.</title>
        <authorList>
            <person name="He C.Y."/>
            <person name="Keren R."/>
            <person name="Whittaker M."/>
            <person name="Farag I.F."/>
            <person name="Doudna J."/>
            <person name="Cate J.H.D."/>
            <person name="Banfield J.F."/>
        </authorList>
    </citation>
    <scope>NUCLEOTIDE SEQUENCE</scope>
    <source>
        <strain evidence="11">NC_groundwater_1813_Pr3_B-0.1um_71_17</strain>
    </source>
</reference>
<comment type="cofactor">
    <cofactor evidence="1 7">
        <name>FAD</name>
        <dbReference type="ChEBI" id="CHEBI:57692"/>
    </cofactor>
</comment>
<proteinExistence type="inferred from homology"/>
<dbReference type="PANTHER" id="PTHR42807">
    <property type="entry name" value="GLUTARYL-COA DEHYDROGENASE, MITOCHONDRIAL"/>
    <property type="match status" value="1"/>
</dbReference>
<gene>
    <name evidence="11" type="ORF">HZA61_00520</name>
</gene>
<dbReference type="EMBL" id="JACRIW010000004">
    <property type="protein sequence ID" value="MBI5167947.1"/>
    <property type="molecule type" value="Genomic_DNA"/>
</dbReference>
<dbReference type="Pfam" id="PF00441">
    <property type="entry name" value="Acyl-CoA_dh_1"/>
    <property type="match status" value="1"/>
</dbReference>
<organism evidence="11 12">
    <name type="scientific">Eiseniibacteriota bacterium</name>
    <dbReference type="NCBI Taxonomy" id="2212470"/>
    <lineage>
        <taxon>Bacteria</taxon>
        <taxon>Candidatus Eiseniibacteriota</taxon>
    </lineage>
</organism>
<dbReference type="InterPro" id="IPR013786">
    <property type="entry name" value="AcylCoA_DH/ox_N"/>
</dbReference>
<dbReference type="InterPro" id="IPR037069">
    <property type="entry name" value="AcylCoA_DH/ox_N_sf"/>
</dbReference>
<dbReference type="GO" id="GO:0004361">
    <property type="term" value="F:glutaryl-CoA dehydrogenase activity"/>
    <property type="evidence" value="ECO:0007669"/>
    <property type="project" value="TreeGrafter"/>
</dbReference>
<feature type="domain" description="Acyl-CoA dehydrogenase/oxidase C-terminal" evidence="8">
    <location>
        <begin position="240"/>
        <end position="388"/>
    </location>
</feature>
<evidence type="ECO:0000256" key="1">
    <source>
        <dbReference type="ARBA" id="ARBA00001974"/>
    </source>
</evidence>
<evidence type="ECO:0000256" key="7">
    <source>
        <dbReference type="RuleBase" id="RU362125"/>
    </source>
</evidence>
<feature type="domain" description="Acyl-CoA oxidase/dehydrogenase middle" evidence="9">
    <location>
        <begin position="133"/>
        <end position="229"/>
    </location>
</feature>
<evidence type="ECO:0000313" key="11">
    <source>
        <dbReference type="EMBL" id="MBI5167947.1"/>
    </source>
</evidence>
<comment type="caution">
    <text evidence="11">The sequence shown here is derived from an EMBL/GenBank/DDBJ whole genome shotgun (WGS) entry which is preliminary data.</text>
</comment>
<evidence type="ECO:0000256" key="3">
    <source>
        <dbReference type="ARBA" id="ARBA00022630"/>
    </source>
</evidence>
<name>A0A933S9F6_UNCEI</name>
<dbReference type="PIRSF" id="PIRSF016578">
    <property type="entry name" value="HsaA"/>
    <property type="match status" value="1"/>
</dbReference>
<evidence type="ECO:0000256" key="2">
    <source>
        <dbReference type="ARBA" id="ARBA00009347"/>
    </source>
</evidence>
<sequence>MARATRTDFYDFDSLLTEEEIAIRDAVGDWVDERFLPLVEKAYDDAYFPTEVIPELAEMGLFGATLPEKYGCAGVGPVAYGLTMQELERGDSGLRSFASVQGALCMYPIFEYGSEEQRTKWLPRMAKGEVIGCFGLTEPDFGSDPGGMITRAKKVDGGYVLNGAKMWITNGTVADLAIVWAKLFDEAKGRESIAGFLVEKGTKGYSAPEQKRKHSLRASVTSELVLQDVFVPEGNRLPEGNGLKAPLGCLTQARFGIAFGVVGAAMACFESSVAYSKNRVMFGKPIGGFQLVQAELAKMHTEIIKAQLLALQCGRMKERGVCKPEHVSMAKRNNCEIALEIARRARDIHGANGITSEYPIMRHMNNLESVKTYEGTHNIHTLVLGENITGIAAYRG</sequence>